<comment type="similarity">
    <text evidence="1 10">Belongs to the class-I aminoacyl-tRNA synthetase family.</text>
</comment>
<dbReference type="Gene3D" id="1.10.730.10">
    <property type="entry name" value="Isoleucyl-tRNA Synthetase, Domain 1"/>
    <property type="match status" value="1"/>
</dbReference>
<gene>
    <name evidence="12" type="ORF">CYY_009230</name>
</gene>
<protein>
    <recommendedName>
        <fullName evidence="2">arginine--tRNA ligase</fullName>
        <ecNumber evidence="2">6.1.1.19</ecNumber>
    </recommendedName>
    <alternativeName>
        <fullName evidence="8">Arginyl-tRNA synthetase</fullName>
    </alternativeName>
</protein>
<proteinExistence type="inferred from homology"/>
<dbReference type="GO" id="GO:0005524">
    <property type="term" value="F:ATP binding"/>
    <property type="evidence" value="ECO:0007669"/>
    <property type="project" value="UniProtKB-KW"/>
</dbReference>
<keyword evidence="5 10" id="KW-0067">ATP-binding</keyword>
<comment type="catalytic activity">
    <reaction evidence="9">
        <text>tRNA(Arg) + L-arginine + ATP = L-arginyl-tRNA(Arg) + AMP + diphosphate</text>
        <dbReference type="Rhea" id="RHEA:20301"/>
        <dbReference type="Rhea" id="RHEA-COMP:9658"/>
        <dbReference type="Rhea" id="RHEA-COMP:9673"/>
        <dbReference type="ChEBI" id="CHEBI:30616"/>
        <dbReference type="ChEBI" id="CHEBI:32682"/>
        <dbReference type="ChEBI" id="CHEBI:33019"/>
        <dbReference type="ChEBI" id="CHEBI:78442"/>
        <dbReference type="ChEBI" id="CHEBI:78513"/>
        <dbReference type="ChEBI" id="CHEBI:456215"/>
        <dbReference type="EC" id="6.1.1.19"/>
    </reaction>
</comment>
<dbReference type="InterPro" id="IPR008909">
    <property type="entry name" value="DALR_anticod-bd"/>
</dbReference>
<keyword evidence="13" id="KW-1185">Reference proteome</keyword>
<evidence type="ECO:0000256" key="9">
    <source>
        <dbReference type="ARBA" id="ARBA00049339"/>
    </source>
</evidence>
<dbReference type="PRINTS" id="PR01038">
    <property type="entry name" value="TRNASYNTHARG"/>
</dbReference>
<evidence type="ECO:0000313" key="13">
    <source>
        <dbReference type="Proteomes" id="UP000695562"/>
    </source>
</evidence>
<dbReference type="SUPFAM" id="SSF47323">
    <property type="entry name" value="Anticodon-binding domain of a subclass of class I aminoacyl-tRNA synthetases"/>
    <property type="match status" value="1"/>
</dbReference>
<dbReference type="PROSITE" id="PS00178">
    <property type="entry name" value="AA_TRNA_LIGASE_I"/>
    <property type="match status" value="1"/>
</dbReference>
<dbReference type="Pfam" id="PF00750">
    <property type="entry name" value="tRNA-synt_1d"/>
    <property type="match status" value="1"/>
</dbReference>
<dbReference type="EC" id="6.1.1.19" evidence="2"/>
<evidence type="ECO:0000259" key="11">
    <source>
        <dbReference type="SMART" id="SM00836"/>
    </source>
</evidence>
<dbReference type="GO" id="GO:0005737">
    <property type="term" value="C:cytoplasm"/>
    <property type="evidence" value="ECO:0007669"/>
    <property type="project" value="InterPro"/>
</dbReference>
<evidence type="ECO:0000256" key="8">
    <source>
        <dbReference type="ARBA" id="ARBA00033033"/>
    </source>
</evidence>
<evidence type="ECO:0000256" key="6">
    <source>
        <dbReference type="ARBA" id="ARBA00022917"/>
    </source>
</evidence>
<dbReference type="SUPFAM" id="SSF52374">
    <property type="entry name" value="Nucleotidylyl transferase"/>
    <property type="match status" value="1"/>
</dbReference>
<evidence type="ECO:0000256" key="4">
    <source>
        <dbReference type="ARBA" id="ARBA00022741"/>
    </source>
</evidence>
<dbReference type="GO" id="GO:0004814">
    <property type="term" value="F:arginine-tRNA ligase activity"/>
    <property type="evidence" value="ECO:0007669"/>
    <property type="project" value="UniProtKB-EC"/>
</dbReference>
<evidence type="ECO:0000256" key="2">
    <source>
        <dbReference type="ARBA" id="ARBA00012837"/>
    </source>
</evidence>
<comment type="caution">
    <text evidence="12">The sequence shown here is derived from an EMBL/GenBank/DDBJ whole genome shotgun (WGS) entry which is preliminary data.</text>
</comment>
<dbReference type="Gene3D" id="3.30.1360.70">
    <property type="entry name" value="Arginyl tRNA synthetase N-terminal domain"/>
    <property type="match status" value="1"/>
</dbReference>
<organism evidence="12 13">
    <name type="scientific">Polysphondylium violaceum</name>
    <dbReference type="NCBI Taxonomy" id="133409"/>
    <lineage>
        <taxon>Eukaryota</taxon>
        <taxon>Amoebozoa</taxon>
        <taxon>Evosea</taxon>
        <taxon>Eumycetozoa</taxon>
        <taxon>Dictyostelia</taxon>
        <taxon>Dictyosteliales</taxon>
        <taxon>Dictyosteliaceae</taxon>
        <taxon>Polysphondylium</taxon>
    </lineage>
</organism>
<dbReference type="EMBL" id="AJWJ01000660">
    <property type="protein sequence ID" value="KAF2069448.1"/>
    <property type="molecule type" value="Genomic_DNA"/>
</dbReference>
<dbReference type="Pfam" id="PF05746">
    <property type="entry name" value="DALR_1"/>
    <property type="match status" value="1"/>
</dbReference>
<dbReference type="InterPro" id="IPR009080">
    <property type="entry name" value="tRNAsynth_Ia_anticodon-bd"/>
</dbReference>
<dbReference type="AlphaFoldDB" id="A0A8J4UWC3"/>
<dbReference type="Proteomes" id="UP000695562">
    <property type="component" value="Unassembled WGS sequence"/>
</dbReference>
<dbReference type="InterPro" id="IPR035684">
    <property type="entry name" value="ArgRS_core"/>
</dbReference>
<name>A0A8J4UWC3_9MYCE</name>
<keyword evidence="7 10" id="KW-0030">Aminoacyl-tRNA synthetase</keyword>
<evidence type="ECO:0000256" key="5">
    <source>
        <dbReference type="ARBA" id="ARBA00022840"/>
    </source>
</evidence>
<evidence type="ECO:0000313" key="12">
    <source>
        <dbReference type="EMBL" id="KAF2069448.1"/>
    </source>
</evidence>
<keyword evidence="6 10" id="KW-0648">Protein biosynthesis</keyword>
<dbReference type="FunFam" id="1.10.730.10:FF:000006">
    <property type="entry name" value="Arginyl-tRNA synthetase 2, mitochondrial"/>
    <property type="match status" value="1"/>
</dbReference>
<evidence type="ECO:0000256" key="10">
    <source>
        <dbReference type="RuleBase" id="RU363038"/>
    </source>
</evidence>
<dbReference type="InterPro" id="IPR036695">
    <property type="entry name" value="Arg-tRNA-synth_N_sf"/>
</dbReference>
<reference evidence="12" key="1">
    <citation type="submission" date="2020-01" db="EMBL/GenBank/DDBJ databases">
        <title>Development of genomics and gene disruption for Polysphondylium violaceum indicates a role for the polyketide synthase stlB in stalk morphogenesis.</title>
        <authorList>
            <person name="Narita B."/>
            <person name="Kawabe Y."/>
            <person name="Kin K."/>
            <person name="Saito T."/>
            <person name="Gibbs R."/>
            <person name="Kuspa A."/>
            <person name="Muzny D."/>
            <person name="Queller D."/>
            <person name="Richards S."/>
            <person name="Strassman J."/>
            <person name="Sucgang R."/>
            <person name="Worley K."/>
            <person name="Schaap P."/>
        </authorList>
    </citation>
    <scope>NUCLEOTIDE SEQUENCE</scope>
    <source>
        <strain evidence="12">QSvi11</strain>
    </source>
</reference>
<keyword evidence="4 10" id="KW-0547">Nucleotide-binding</keyword>
<evidence type="ECO:0000256" key="3">
    <source>
        <dbReference type="ARBA" id="ARBA00022598"/>
    </source>
</evidence>
<dbReference type="InterPro" id="IPR001278">
    <property type="entry name" value="Arg-tRNA-ligase"/>
</dbReference>
<dbReference type="InterPro" id="IPR014729">
    <property type="entry name" value="Rossmann-like_a/b/a_fold"/>
</dbReference>
<dbReference type="OrthoDB" id="68056at2759"/>
<keyword evidence="3 10" id="KW-0436">Ligase</keyword>
<evidence type="ECO:0000256" key="7">
    <source>
        <dbReference type="ARBA" id="ARBA00023146"/>
    </source>
</evidence>
<feature type="domain" description="DALR anticodon binding" evidence="11">
    <location>
        <begin position="600"/>
        <end position="716"/>
    </location>
</feature>
<accession>A0A8J4UWC3</accession>
<dbReference type="InterPro" id="IPR001412">
    <property type="entry name" value="aa-tRNA-synth_I_CS"/>
</dbReference>
<sequence length="716" mass="81793">MIQSKFNSLNKLYQSSRIICLKRNYSSNNTSLEDYNLNNKWFNLDKKSTYAMLHSTFNHLIDQTFDEQEKRSLYQHSKQPPFKPIFSVPPTKFKCDFSLNNIPLASKMINIKGNDTVYYSKKLTDSFSNIKHQLPDKYSSKLIDKMEVVDKGFINITLSNDYLVDSLRMWCIGKEDLNSVYQLSDSNRSSTSNAFSIGSTSKKRVLVDFASPNMSKELHAGHLRSIALGESVCRILEYMGHDVERISHAGDFGTPMGMVIAHALEIKSPFLRHIWDKDNKEIQQDITAITPKELSTLYSESKKKTKMDPEFNKKTLLTAAELQKGPPQQDGSGSNPDIYNAWLRICEASRIGFQNVFDLLKVTAKERGESFYREFLPLIVNELKEKGLAKESQGAMCVFLNGDQEDPYIIQKSDGAYLYSTTDLAAIKNRIESGKEWIIIITDESQKSHFEKVFSIATQVGWLDKSKTRVDHLAFGVVRGADGQKLSSRDGSPIPLIDLLNEAISRAIKASDIAKSFTRSEKMDLIDSTSRDLETKERLETKYEMDADDDDHNSSSSNIEHFKKIGMGALKYFDLSQRNASYTFNYNNMLAFKGNTSIYLLYSYSRISTLLKRANFNVNLLNLNEFVFKEFTEKERHLVFLISRFSDIIKSTENTLRPGVLCDYLWDVANSFHAFYESERIIGSDRQDQRLLICFATQRILSTGLNLLGVETVERI</sequence>
<dbReference type="GO" id="GO:0006420">
    <property type="term" value="P:arginyl-tRNA aminoacylation"/>
    <property type="evidence" value="ECO:0007669"/>
    <property type="project" value="InterPro"/>
</dbReference>
<evidence type="ECO:0000256" key="1">
    <source>
        <dbReference type="ARBA" id="ARBA00005594"/>
    </source>
</evidence>
<dbReference type="PANTHER" id="PTHR11956:SF5">
    <property type="entry name" value="ARGININE--TRNA LIGASE, CYTOPLASMIC"/>
    <property type="match status" value="1"/>
</dbReference>
<dbReference type="Gene3D" id="3.40.50.620">
    <property type="entry name" value="HUPs"/>
    <property type="match status" value="1"/>
</dbReference>
<dbReference type="SMART" id="SM00836">
    <property type="entry name" value="DALR_1"/>
    <property type="match status" value="1"/>
</dbReference>
<dbReference type="PANTHER" id="PTHR11956">
    <property type="entry name" value="ARGINYL-TRNA SYNTHETASE"/>
    <property type="match status" value="1"/>
</dbReference>